<protein>
    <submittedName>
        <fullName evidence="2">Uncharacterized protein</fullName>
    </submittedName>
</protein>
<dbReference type="EMBL" id="JARBHB010000003">
    <property type="protein sequence ID" value="KAJ8889753.1"/>
    <property type="molecule type" value="Genomic_DNA"/>
</dbReference>
<feature type="region of interest" description="Disordered" evidence="1">
    <location>
        <begin position="237"/>
        <end position="259"/>
    </location>
</feature>
<sequence length="588" mass="64019">MPLGGGFSRGSPISPTPSFRRRSIFTSITLIGSQDLAVKSHPNLFTSFDRQYSSEHITLASNVSSWAILGSRGAAGACPGWRTVCNTYSASYKICAFCCDFDCRQRRTTLCGWSSTGMKERGKREIPEKTNRPATSSGTIPTCENPGVARPGIEPGLPGWEASRLTARPPRTQSAHPYSDWLREVLGTSLVSHWLLQIAKGSLLAGLPPGECVIADADWRKSSLHLAQWGPAPTAQGVGWPTCSRGAADPRPGPSAADSQIACRTGNLSASRFIELVNLNSQYNTVTRSLLRIPRQQVEVMDNSYMIATAASRRIVLNEQASARPVTAYPLQKASRHNNSLCGTVAPSRGKAPRAGSQICNVRHSERPIIKDAAAHADKLIAARASLNLRSSYFSIYHNVLDATYLKYKYHVWDSEEWAIKSQEFGVSCDLMRQLGDSGAARDGCSDMGECVGELAYSENLYHHKPPGWDVGTFLCSSARRQVPSELIIPGLYPASNFDLRRSPSPFLPLSKRRCPGSGAFLNYRGTAKLLLSGGGTPSPPPPSRGAAADAQAANDGIKRHQRSWWLPLQLRWQPMATAVLSNKQVWN</sequence>
<feature type="region of interest" description="Disordered" evidence="1">
    <location>
        <begin position="122"/>
        <end position="148"/>
    </location>
</feature>
<reference evidence="2 3" key="1">
    <citation type="submission" date="2023-02" db="EMBL/GenBank/DDBJ databases">
        <title>LHISI_Scaffold_Assembly.</title>
        <authorList>
            <person name="Stuart O.P."/>
            <person name="Cleave R."/>
            <person name="Magrath M.J.L."/>
            <person name="Mikheyev A.S."/>
        </authorList>
    </citation>
    <scope>NUCLEOTIDE SEQUENCE [LARGE SCALE GENOMIC DNA]</scope>
    <source>
        <strain evidence="2">Daus_M_001</strain>
        <tissue evidence="2">Leg muscle</tissue>
    </source>
</reference>
<evidence type="ECO:0000313" key="2">
    <source>
        <dbReference type="EMBL" id="KAJ8889753.1"/>
    </source>
</evidence>
<accession>A0ABQ9HZC2</accession>
<feature type="compositionally biased region" description="Polar residues" evidence="1">
    <location>
        <begin position="132"/>
        <end position="142"/>
    </location>
</feature>
<feature type="region of interest" description="Disordered" evidence="1">
    <location>
        <begin position="533"/>
        <end position="554"/>
    </location>
</feature>
<organism evidence="2 3">
    <name type="scientific">Dryococelus australis</name>
    <dbReference type="NCBI Taxonomy" id="614101"/>
    <lineage>
        <taxon>Eukaryota</taxon>
        <taxon>Metazoa</taxon>
        <taxon>Ecdysozoa</taxon>
        <taxon>Arthropoda</taxon>
        <taxon>Hexapoda</taxon>
        <taxon>Insecta</taxon>
        <taxon>Pterygota</taxon>
        <taxon>Neoptera</taxon>
        <taxon>Polyneoptera</taxon>
        <taxon>Phasmatodea</taxon>
        <taxon>Verophasmatodea</taxon>
        <taxon>Anareolatae</taxon>
        <taxon>Phasmatidae</taxon>
        <taxon>Eurycanthinae</taxon>
        <taxon>Dryococelus</taxon>
    </lineage>
</organism>
<dbReference type="Proteomes" id="UP001159363">
    <property type="component" value="Chromosome 3"/>
</dbReference>
<feature type="compositionally biased region" description="Basic and acidic residues" evidence="1">
    <location>
        <begin position="122"/>
        <end position="131"/>
    </location>
</feature>
<evidence type="ECO:0000313" key="3">
    <source>
        <dbReference type="Proteomes" id="UP001159363"/>
    </source>
</evidence>
<proteinExistence type="predicted"/>
<comment type="caution">
    <text evidence="2">The sequence shown here is derived from an EMBL/GenBank/DDBJ whole genome shotgun (WGS) entry which is preliminary data.</text>
</comment>
<name>A0ABQ9HZC2_9NEOP</name>
<keyword evidence="3" id="KW-1185">Reference proteome</keyword>
<gene>
    <name evidence="2" type="ORF">PR048_009255</name>
</gene>
<evidence type="ECO:0000256" key="1">
    <source>
        <dbReference type="SAM" id="MobiDB-lite"/>
    </source>
</evidence>